<dbReference type="AlphaFoldDB" id="U4KM07"/>
<organism evidence="1 2">
    <name type="scientific">Acholeplasma brassicae</name>
    <dbReference type="NCBI Taxonomy" id="61635"/>
    <lineage>
        <taxon>Bacteria</taxon>
        <taxon>Bacillati</taxon>
        <taxon>Mycoplasmatota</taxon>
        <taxon>Mollicutes</taxon>
        <taxon>Acholeplasmatales</taxon>
        <taxon>Acholeplasmataceae</taxon>
        <taxon>Acholeplasma</taxon>
    </lineage>
</organism>
<dbReference type="HOGENOM" id="CLU_148086_0_0_14"/>
<dbReference type="RefSeq" id="WP_030003963.1">
    <property type="nucleotide sequence ID" value="NC_022549.1"/>
</dbReference>
<dbReference type="Proteomes" id="UP000032737">
    <property type="component" value="Chromosome"/>
</dbReference>
<accession>U4KM07</accession>
<reference evidence="1 2" key="1">
    <citation type="journal article" date="2013" name="J. Mol. Microbiol. Biotechnol.">
        <title>Analysis of the Complete Genomes of Acholeplasma brassicae , A. palmae and A. laidlawii and Their Comparison to the Obligate Parasites from ' Candidatus Phytoplasma'.</title>
        <authorList>
            <person name="Kube M."/>
            <person name="Siewert C."/>
            <person name="Migdoll A.M."/>
            <person name="Duduk B."/>
            <person name="Holz S."/>
            <person name="Rabus R."/>
            <person name="Seemuller E."/>
            <person name="Mitrovic J."/>
            <person name="Muller I."/>
            <person name="Buttner C."/>
            <person name="Reinhardt R."/>
        </authorList>
    </citation>
    <scope>NUCLEOTIDE SEQUENCE [LARGE SCALE GENOMIC DNA]</scope>
    <source>
        <strain evidence="2">0502</strain>
    </source>
</reference>
<keyword evidence="2" id="KW-1185">Reference proteome</keyword>
<dbReference type="Gene3D" id="3.10.530.10">
    <property type="entry name" value="CPE0013-like"/>
    <property type="match status" value="1"/>
</dbReference>
<dbReference type="PANTHER" id="PTHR39450">
    <property type="entry name" value="MOLYBDOPTERIN OXIDOREDUCTASE, 4FE-4S CLUSTER-BINDING SUBUNIT"/>
    <property type="match status" value="1"/>
</dbReference>
<dbReference type="PANTHER" id="PTHR39450:SF1">
    <property type="entry name" value="DUF1667 DOMAIN-CONTAINING PROTEIN"/>
    <property type="match status" value="1"/>
</dbReference>
<protein>
    <recommendedName>
        <fullName evidence="3">Molybdopterin oxidoreductase</fullName>
    </recommendedName>
</protein>
<sequence length="121" mass="13151">MKELTCIVCPVGCHIEVSDEMVPTGNRCSRGAKYAIEEMTAPKRMITSTVKTIFPNLPRLSVKTSSPVPKELMKAILSDLDSIRVENHVKIGDVIIHNIKNTGVDIVSTKTSIVTFLGGAL</sequence>
<evidence type="ECO:0000313" key="2">
    <source>
        <dbReference type="Proteomes" id="UP000032737"/>
    </source>
</evidence>
<dbReference type="EMBL" id="FO681348">
    <property type="protein sequence ID" value="CCV65092.1"/>
    <property type="molecule type" value="Genomic_DNA"/>
</dbReference>
<dbReference type="Pfam" id="PF07892">
    <property type="entry name" value="DUF1667"/>
    <property type="match status" value="1"/>
</dbReference>
<evidence type="ECO:0000313" key="1">
    <source>
        <dbReference type="EMBL" id="CCV65092.1"/>
    </source>
</evidence>
<dbReference type="InterPro" id="IPR012460">
    <property type="entry name" value="DUF1667"/>
</dbReference>
<dbReference type="SUPFAM" id="SSF160148">
    <property type="entry name" value="CPE0013-like"/>
    <property type="match status" value="1"/>
</dbReference>
<dbReference type="STRING" id="61635.BN85300710"/>
<name>U4KM07_9MOLU</name>
<dbReference type="KEGG" id="abra:BN85300710"/>
<proteinExistence type="predicted"/>
<gene>
    <name evidence="1" type="ORF">BN85300710</name>
</gene>
<dbReference type="InterPro" id="IPR036593">
    <property type="entry name" value="CPE0013-like_sf"/>
</dbReference>
<evidence type="ECO:0008006" key="3">
    <source>
        <dbReference type="Google" id="ProtNLM"/>
    </source>
</evidence>